<dbReference type="EMBL" id="RNRV01000031">
    <property type="protein sequence ID" value="MHO05882.1"/>
    <property type="molecule type" value="Genomic_DNA"/>
</dbReference>
<dbReference type="GO" id="GO:0046677">
    <property type="term" value="P:response to antibiotic"/>
    <property type="evidence" value="ECO:0007669"/>
    <property type="project" value="UniProtKB-UniRule"/>
</dbReference>
<reference evidence="9" key="1">
    <citation type="submission" date="2018-10" db="EMBL/GenBank/DDBJ databases">
        <authorList>
            <consortium name="NARMS: The National Antimicrobial Resistance Monitoring System"/>
        </authorList>
    </citation>
    <scope>NUCLEOTIDE SEQUENCE [LARGE SCALE GENOMIC DNA]</scope>
    <source>
        <strain evidence="9">CVM N17EC0388</strain>
    </source>
</reference>
<feature type="signal peptide" evidence="7">
    <location>
        <begin position="1"/>
        <end position="29"/>
    </location>
</feature>
<feature type="domain" description="Beta-lactamase class A catalytic" evidence="8">
    <location>
        <begin position="47"/>
        <end position="264"/>
    </location>
</feature>
<dbReference type="AlphaFoldDB" id="A0A3L0W1F9"/>
<protein>
    <recommendedName>
        <fullName evidence="3 6">Beta-lactamase</fullName>
        <ecNumber evidence="3 6">3.5.2.6</ecNumber>
    </recommendedName>
</protein>
<evidence type="ECO:0000313" key="9">
    <source>
        <dbReference type="EMBL" id="MHO05882.1"/>
    </source>
</evidence>
<proteinExistence type="inferred from homology"/>
<dbReference type="InterPro" id="IPR045155">
    <property type="entry name" value="Beta-lactam_cat"/>
</dbReference>
<dbReference type="PRINTS" id="PR00118">
    <property type="entry name" value="BLACTAMASEA"/>
</dbReference>
<dbReference type="PANTHER" id="PTHR35333">
    <property type="entry name" value="BETA-LACTAMASE"/>
    <property type="match status" value="1"/>
</dbReference>
<dbReference type="InterPro" id="IPR012338">
    <property type="entry name" value="Beta-lactam/transpept-like"/>
</dbReference>
<evidence type="ECO:0000256" key="3">
    <source>
        <dbReference type="ARBA" id="ARBA00012865"/>
    </source>
</evidence>
<evidence type="ECO:0000256" key="4">
    <source>
        <dbReference type="ARBA" id="ARBA00022801"/>
    </source>
</evidence>
<dbReference type="PROSITE" id="PS00146">
    <property type="entry name" value="BETA_LACTAMASE_A"/>
    <property type="match status" value="1"/>
</dbReference>
<feature type="chain" id="PRO_5017983198" description="Beta-lactamase" evidence="7">
    <location>
        <begin position="30"/>
        <end position="290"/>
    </location>
</feature>
<comment type="caution">
    <text evidence="9">The sequence shown here is derived from an EMBL/GenBank/DDBJ whole genome shotgun (WGS) entry which is preliminary data.</text>
</comment>
<evidence type="ECO:0000256" key="6">
    <source>
        <dbReference type="RuleBase" id="RU361140"/>
    </source>
</evidence>
<organism evidence="9">
    <name type="scientific">Escherichia coli</name>
    <dbReference type="NCBI Taxonomy" id="562"/>
    <lineage>
        <taxon>Bacteria</taxon>
        <taxon>Pseudomonadati</taxon>
        <taxon>Pseudomonadota</taxon>
        <taxon>Gammaproteobacteria</taxon>
        <taxon>Enterobacterales</taxon>
        <taxon>Enterobacteriaceae</taxon>
        <taxon>Escherichia</taxon>
    </lineage>
</organism>
<name>A0A3L0W1F9_ECOLX</name>
<dbReference type="GO" id="GO:0030655">
    <property type="term" value="P:beta-lactam antibiotic catabolic process"/>
    <property type="evidence" value="ECO:0007669"/>
    <property type="project" value="InterPro"/>
</dbReference>
<dbReference type="GO" id="GO:0008800">
    <property type="term" value="F:beta-lactamase activity"/>
    <property type="evidence" value="ECO:0007669"/>
    <property type="project" value="UniProtKB-UniRule"/>
</dbReference>
<keyword evidence="5 6" id="KW-0046">Antibiotic resistance</keyword>
<evidence type="ECO:0000256" key="7">
    <source>
        <dbReference type="SAM" id="SignalP"/>
    </source>
</evidence>
<gene>
    <name evidence="9" type="primary">bla</name>
    <name evidence="9" type="ORF">D9F05_16105</name>
</gene>
<comment type="similarity">
    <text evidence="2 6">Belongs to the class-A beta-lactamase family.</text>
</comment>
<comment type="catalytic activity">
    <reaction evidence="1 6">
        <text>a beta-lactam + H2O = a substituted beta-amino acid</text>
        <dbReference type="Rhea" id="RHEA:20401"/>
        <dbReference type="ChEBI" id="CHEBI:15377"/>
        <dbReference type="ChEBI" id="CHEBI:35627"/>
        <dbReference type="ChEBI" id="CHEBI:140347"/>
        <dbReference type="EC" id="3.5.2.6"/>
    </reaction>
</comment>
<evidence type="ECO:0000256" key="2">
    <source>
        <dbReference type="ARBA" id="ARBA00009009"/>
    </source>
</evidence>
<keyword evidence="4 6" id="KW-0378">Hydrolase</keyword>
<dbReference type="Gene3D" id="3.40.710.10">
    <property type="entry name" value="DD-peptidase/beta-lactamase superfamily"/>
    <property type="match status" value="1"/>
</dbReference>
<evidence type="ECO:0000259" key="8">
    <source>
        <dbReference type="Pfam" id="PF13354"/>
    </source>
</evidence>
<evidence type="ECO:0000256" key="1">
    <source>
        <dbReference type="ARBA" id="ARBA00001526"/>
    </source>
</evidence>
<dbReference type="NCBIfam" id="NF033103">
    <property type="entry name" value="bla_class_A"/>
    <property type="match status" value="1"/>
</dbReference>
<dbReference type="Pfam" id="PF13354">
    <property type="entry name" value="Beta-lactamase2"/>
    <property type="match status" value="1"/>
</dbReference>
<evidence type="ECO:0000256" key="5">
    <source>
        <dbReference type="ARBA" id="ARBA00023251"/>
    </source>
</evidence>
<dbReference type="InterPro" id="IPR023650">
    <property type="entry name" value="Beta-lactam_class-A_AS"/>
</dbReference>
<keyword evidence="7" id="KW-0732">Signal</keyword>
<sequence length="290" mass="32279">MNNVFLIKKKFLLSSLLLSNFIFPSSVFASTLSDKVNSYENQGWSIGVTVFDTKSGKRESVHGEKRFHFNSTIKALACANVLAKVDKGQLALDDFIELKKKDIVTYSPVTEKLIGKKLTLRDACEATLTYSDNTAANYAISSVGGPDGLTAFMRSIGDNALRSDRYEPDLTKNIEYDIRDTTTTDAMAQSLYRILLQDVLSEKSRTQLKKWMEGNKVADDLLRASLPDGWFIADRSGASDYGVRGIISIVWSENRQPLVIAMYVRKDGSSMSERDKVISDIGATIFSSYK</sequence>
<dbReference type="SUPFAM" id="SSF56601">
    <property type="entry name" value="beta-lactamase/transpeptidase-like"/>
    <property type="match status" value="1"/>
</dbReference>
<dbReference type="PANTHER" id="PTHR35333:SF3">
    <property type="entry name" value="BETA-LACTAMASE-TYPE TRANSPEPTIDASE FOLD CONTAINING PROTEIN"/>
    <property type="match status" value="1"/>
</dbReference>
<dbReference type="InterPro" id="IPR000871">
    <property type="entry name" value="Beta-lactam_class-A"/>
</dbReference>
<accession>A0A3L0W1F9</accession>
<dbReference type="EC" id="3.5.2.6" evidence="3 6"/>